<evidence type="ECO:0000259" key="1">
    <source>
        <dbReference type="Pfam" id="PF01248"/>
    </source>
</evidence>
<protein>
    <submittedName>
        <fullName evidence="2">Ribosomal protein L7AE family protein</fullName>
    </submittedName>
</protein>
<organism evidence="2 3">
    <name type="scientific">Thermobacillus xylanilyticus</name>
    <dbReference type="NCBI Taxonomy" id="76633"/>
    <lineage>
        <taxon>Bacteria</taxon>
        <taxon>Bacillati</taxon>
        <taxon>Bacillota</taxon>
        <taxon>Bacilli</taxon>
        <taxon>Bacillales</taxon>
        <taxon>Paenibacillaceae</taxon>
        <taxon>Thermobacillus</taxon>
    </lineage>
</organism>
<accession>A0ABN7RMA4</accession>
<dbReference type="Proteomes" id="UP000681526">
    <property type="component" value="Unassembled WGS sequence"/>
</dbReference>
<reference evidence="2 3" key="1">
    <citation type="submission" date="2021-04" db="EMBL/GenBank/DDBJ databases">
        <authorList>
            <person name="Rakotoarivonina H."/>
        </authorList>
    </citation>
    <scope>NUCLEOTIDE SEQUENCE [LARGE SCALE GENOMIC DNA]</scope>
    <source>
        <strain evidence="2 3">XE</strain>
    </source>
</reference>
<gene>
    <name evidence="2" type="primary">txxe 3894 rplGB</name>
    <name evidence="2" type="ORF">TXXE_04795</name>
</gene>
<dbReference type="PRINTS" id="PR00884">
    <property type="entry name" value="RIBOSOMALHS6"/>
</dbReference>
<proteinExistence type="predicted"/>
<evidence type="ECO:0000313" key="3">
    <source>
        <dbReference type="Proteomes" id="UP000681526"/>
    </source>
</evidence>
<dbReference type="InterPro" id="IPR004038">
    <property type="entry name" value="Ribosomal_eL8/eL30/eS12/Gad45"/>
</dbReference>
<name>A0ABN7RMA4_THEXY</name>
<sequence>MPWKIGTKQTTKAVEQGLAARVFVARDADPRLTGKIVELCRQAEIEVEWVDRMADLGRRCGIDVGAASAAWIPDGP</sequence>
<evidence type="ECO:0000313" key="2">
    <source>
        <dbReference type="EMBL" id="CAG5081131.1"/>
    </source>
</evidence>
<keyword evidence="2" id="KW-0687">Ribonucleoprotein</keyword>
<dbReference type="EMBL" id="CAJRAY010000022">
    <property type="protein sequence ID" value="CAG5081131.1"/>
    <property type="molecule type" value="Genomic_DNA"/>
</dbReference>
<dbReference type="Pfam" id="PF01248">
    <property type="entry name" value="Ribosomal_L7Ae"/>
    <property type="match status" value="1"/>
</dbReference>
<dbReference type="Gene3D" id="3.30.1330.30">
    <property type="match status" value="1"/>
</dbReference>
<dbReference type="InterPro" id="IPR029064">
    <property type="entry name" value="Ribosomal_eL30-like_sf"/>
</dbReference>
<dbReference type="SUPFAM" id="SSF55315">
    <property type="entry name" value="L30e-like"/>
    <property type="match status" value="1"/>
</dbReference>
<dbReference type="GO" id="GO:0005840">
    <property type="term" value="C:ribosome"/>
    <property type="evidence" value="ECO:0007669"/>
    <property type="project" value="UniProtKB-KW"/>
</dbReference>
<comment type="caution">
    <text evidence="2">The sequence shown here is derived from an EMBL/GenBank/DDBJ whole genome shotgun (WGS) entry which is preliminary data.</text>
</comment>
<keyword evidence="2" id="KW-0689">Ribosomal protein</keyword>
<keyword evidence="3" id="KW-1185">Reference proteome</keyword>
<dbReference type="RefSeq" id="WP_213483702.1">
    <property type="nucleotide sequence ID" value="NZ_CAJRAY010000022.1"/>
</dbReference>
<feature type="domain" description="Ribosomal protein eL8/eL30/eS12/Gadd45" evidence="1">
    <location>
        <begin position="4"/>
        <end position="71"/>
    </location>
</feature>